<dbReference type="Proteomes" id="UP000799429">
    <property type="component" value="Unassembled WGS sequence"/>
</dbReference>
<dbReference type="PANTHER" id="PTHR43963">
    <property type="entry name" value="CARBONYL REDUCTASE 1-RELATED"/>
    <property type="match status" value="1"/>
</dbReference>
<dbReference type="Pfam" id="PF00106">
    <property type="entry name" value="adh_short"/>
    <property type="match status" value="2"/>
</dbReference>
<keyword evidence="3" id="KW-0560">Oxidoreductase</keyword>
<reference evidence="5" key="1">
    <citation type="journal article" date="2020" name="Stud. Mycol.">
        <title>101 Dothideomycetes genomes: a test case for predicting lifestyles and emergence of pathogens.</title>
        <authorList>
            <person name="Haridas S."/>
            <person name="Albert R."/>
            <person name="Binder M."/>
            <person name="Bloem J."/>
            <person name="Labutti K."/>
            <person name="Salamov A."/>
            <person name="Andreopoulos B."/>
            <person name="Baker S."/>
            <person name="Barry K."/>
            <person name="Bills G."/>
            <person name="Bluhm B."/>
            <person name="Cannon C."/>
            <person name="Castanera R."/>
            <person name="Culley D."/>
            <person name="Daum C."/>
            <person name="Ezra D."/>
            <person name="Gonzalez J."/>
            <person name="Henrissat B."/>
            <person name="Kuo A."/>
            <person name="Liang C."/>
            <person name="Lipzen A."/>
            <person name="Lutzoni F."/>
            <person name="Magnuson J."/>
            <person name="Mondo S."/>
            <person name="Nolan M."/>
            <person name="Ohm R."/>
            <person name="Pangilinan J."/>
            <person name="Park H.-J."/>
            <person name="Ramirez L."/>
            <person name="Alfaro M."/>
            <person name="Sun H."/>
            <person name="Tritt A."/>
            <person name="Yoshinaga Y."/>
            <person name="Zwiers L.-H."/>
            <person name="Turgeon B."/>
            <person name="Goodwin S."/>
            <person name="Spatafora J."/>
            <person name="Crous P."/>
            <person name="Grigoriev I."/>
        </authorList>
    </citation>
    <scope>NUCLEOTIDE SEQUENCE</scope>
    <source>
        <strain evidence="5">CBS 101060</strain>
    </source>
</reference>
<evidence type="ECO:0000256" key="2">
    <source>
        <dbReference type="ARBA" id="ARBA00022857"/>
    </source>
</evidence>
<evidence type="ECO:0000313" key="6">
    <source>
        <dbReference type="Proteomes" id="UP000799429"/>
    </source>
</evidence>
<dbReference type="InterPro" id="IPR036291">
    <property type="entry name" value="NAD(P)-bd_dom_sf"/>
</dbReference>
<evidence type="ECO:0000256" key="3">
    <source>
        <dbReference type="ARBA" id="ARBA00023002"/>
    </source>
</evidence>
<dbReference type="PANTHER" id="PTHR43963:SF6">
    <property type="entry name" value="CHAIN DEHYDROGENASE FAMILY PROTEIN, PUTATIVE (AFU_ORTHOLOGUE AFUA_3G15350)-RELATED"/>
    <property type="match status" value="1"/>
</dbReference>
<comment type="caution">
    <text evidence="5">The sequence shown here is derived from an EMBL/GenBank/DDBJ whole genome shotgun (WGS) entry which is preliminary data.</text>
</comment>
<evidence type="ECO:0000313" key="5">
    <source>
        <dbReference type="EMBL" id="KAF2839051.1"/>
    </source>
</evidence>
<dbReference type="AlphaFoldDB" id="A0A9P4VMU6"/>
<evidence type="ECO:0000256" key="4">
    <source>
        <dbReference type="RuleBase" id="RU000363"/>
    </source>
</evidence>
<dbReference type="GO" id="GO:0016491">
    <property type="term" value="F:oxidoreductase activity"/>
    <property type="evidence" value="ECO:0007669"/>
    <property type="project" value="UniProtKB-KW"/>
</dbReference>
<organism evidence="5 6">
    <name type="scientific">Patellaria atrata CBS 101060</name>
    <dbReference type="NCBI Taxonomy" id="1346257"/>
    <lineage>
        <taxon>Eukaryota</taxon>
        <taxon>Fungi</taxon>
        <taxon>Dikarya</taxon>
        <taxon>Ascomycota</taxon>
        <taxon>Pezizomycotina</taxon>
        <taxon>Dothideomycetes</taxon>
        <taxon>Dothideomycetes incertae sedis</taxon>
        <taxon>Patellariales</taxon>
        <taxon>Patellariaceae</taxon>
        <taxon>Patellaria</taxon>
    </lineage>
</organism>
<keyword evidence="6" id="KW-1185">Reference proteome</keyword>
<dbReference type="InterPro" id="IPR002347">
    <property type="entry name" value="SDR_fam"/>
</dbReference>
<accession>A0A9P4VMU6</accession>
<proteinExistence type="inferred from homology"/>
<sequence length="286" mass="31113">MKFARIAAVTGANKGIGYAIVRNIALKYSKSPLNTGPLLIYLTARNKSRGENAVASIMEDAELRNALVQHGGLTEVKFHPLDITNQSSIDGFVSFLKRNHPDGIDVVINNAGILRDDFDLHTVKDTLASNYYGTLNATKALLPIIREHGRLVNMSSLMARLSLYPDTIATKFRTATSIAEVNSLVEEYVSAVAGGRHERDGWPNSSYAVSKAGVTSITKVFAAEERAKHSSVLINSCCPGYVATDLTKGAGWRKPDHGAKTPVMLALEDIGGRSGKFWQNGRVRNW</sequence>
<protein>
    <submittedName>
        <fullName evidence="5">Carbonyl reductase</fullName>
    </submittedName>
</protein>
<gene>
    <name evidence="5" type="ORF">M501DRAFT_1011001</name>
</gene>
<dbReference type="OrthoDB" id="1933717at2759"/>
<dbReference type="Gene3D" id="3.40.50.720">
    <property type="entry name" value="NAD(P)-binding Rossmann-like Domain"/>
    <property type="match status" value="1"/>
</dbReference>
<evidence type="ECO:0000256" key="1">
    <source>
        <dbReference type="ARBA" id="ARBA00006484"/>
    </source>
</evidence>
<dbReference type="EMBL" id="MU006095">
    <property type="protein sequence ID" value="KAF2839051.1"/>
    <property type="molecule type" value="Genomic_DNA"/>
</dbReference>
<comment type="similarity">
    <text evidence="1 4">Belongs to the short-chain dehydrogenases/reductases (SDR) family.</text>
</comment>
<keyword evidence="2" id="KW-0521">NADP</keyword>
<dbReference type="PRINTS" id="PR00080">
    <property type="entry name" value="SDRFAMILY"/>
</dbReference>
<dbReference type="SUPFAM" id="SSF51735">
    <property type="entry name" value="NAD(P)-binding Rossmann-fold domains"/>
    <property type="match status" value="1"/>
</dbReference>
<dbReference type="PRINTS" id="PR00081">
    <property type="entry name" value="GDHRDH"/>
</dbReference>
<name>A0A9P4VMU6_9PEZI</name>